<evidence type="ECO:0000313" key="2">
    <source>
        <dbReference type="EMBL" id="MCY9761836.1"/>
    </source>
</evidence>
<reference evidence="2 3" key="1">
    <citation type="submission" date="2022-05" db="EMBL/GenBank/DDBJ databases">
        <title>Genome Sequencing of Bee-Associated Microbes.</title>
        <authorList>
            <person name="Dunlap C."/>
        </authorList>
    </citation>
    <scope>NUCLEOTIDE SEQUENCE [LARGE SCALE GENOMIC DNA]</scope>
    <source>
        <strain evidence="2 3">NRRL B-04010</strain>
    </source>
</reference>
<name>A0ABT4GYN5_PAEAL</name>
<gene>
    <name evidence="2" type="ORF">M5X12_14765</name>
</gene>
<keyword evidence="1" id="KW-0732">Signal</keyword>
<feature type="signal peptide" evidence="1">
    <location>
        <begin position="1"/>
        <end position="22"/>
    </location>
</feature>
<sequence length="212" mass="23237">MNRQRGLTYVLLIVLLLSGCTAESTQTLPDGKSAPAKIILTPADPFEGEAAKLKPFLGNMTGAFTLRYEGKKPHANLDIEIWKHGKKVETVGGVGDLFLTPNQEEHKEIELIISIDTSGSINEQGNMKQIKVGIAHESGTNLYTVFTNPSKKKEVGSTLMSYSNPKSFLAKDSIPVWGMQMTSSHKIITSVLSPESLSNIEEAILFTLRFED</sequence>
<dbReference type="PROSITE" id="PS51257">
    <property type="entry name" value="PROKAR_LIPOPROTEIN"/>
    <property type="match status" value="1"/>
</dbReference>
<dbReference type="EMBL" id="JAMDNP010000023">
    <property type="protein sequence ID" value="MCY9761836.1"/>
    <property type="molecule type" value="Genomic_DNA"/>
</dbReference>
<accession>A0ABT4GYN5</accession>
<dbReference type="Proteomes" id="UP001527181">
    <property type="component" value="Unassembled WGS sequence"/>
</dbReference>
<dbReference type="RefSeq" id="WP_268600327.1">
    <property type="nucleotide sequence ID" value="NZ_JAMDNP010000023.1"/>
</dbReference>
<proteinExistence type="predicted"/>
<organism evidence="2 3">
    <name type="scientific">Paenibacillus alvei</name>
    <name type="common">Bacillus alvei</name>
    <dbReference type="NCBI Taxonomy" id="44250"/>
    <lineage>
        <taxon>Bacteria</taxon>
        <taxon>Bacillati</taxon>
        <taxon>Bacillota</taxon>
        <taxon>Bacilli</taxon>
        <taxon>Bacillales</taxon>
        <taxon>Paenibacillaceae</taxon>
        <taxon>Paenibacillus</taxon>
    </lineage>
</organism>
<keyword evidence="3" id="KW-1185">Reference proteome</keyword>
<feature type="chain" id="PRO_5046154278" description="Lipoprotein" evidence="1">
    <location>
        <begin position="23"/>
        <end position="212"/>
    </location>
</feature>
<evidence type="ECO:0000313" key="3">
    <source>
        <dbReference type="Proteomes" id="UP001527181"/>
    </source>
</evidence>
<comment type="caution">
    <text evidence="2">The sequence shown here is derived from an EMBL/GenBank/DDBJ whole genome shotgun (WGS) entry which is preliminary data.</text>
</comment>
<evidence type="ECO:0008006" key="4">
    <source>
        <dbReference type="Google" id="ProtNLM"/>
    </source>
</evidence>
<evidence type="ECO:0000256" key="1">
    <source>
        <dbReference type="SAM" id="SignalP"/>
    </source>
</evidence>
<protein>
    <recommendedName>
        <fullName evidence="4">Lipoprotein</fullName>
    </recommendedName>
</protein>